<dbReference type="EMBL" id="CP007139">
    <property type="protein sequence ID" value="AIE86986.1"/>
    <property type="molecule type" value="Genomic_DNA"/>
</dbReference>
<dbReference type="STRING" id="661478.OP10G_3618"/>
<reference evidence="1 2" key="1">
    <citation type="journal article" date="2014" name="PLoS ONE">
        <title>The first complete genome sequence of the class fimbriimonadia in the phylum armatimonadetes.</title>
        <authorList>
            <person name="Hu Z.Y."/>
            <person name="Wang Y.Z."/>
            <person name="Im W.T."/>
            <person name="Wang S.Y."/>
            <person name="Zhao G.P."/>
            <person name="Zheng H.J."/>
            <person name="Quan Z.X."/>
        </authorList>
    </citation>
    <scope>NUCLEOTIDE SEQUENCE [LARGE SCALE GENOMIC DNA]</scope>
    <source>
        <strain evidence="1">Gsoil 348</strain>
    </source>
</reference>
<accession>A0A068NU66</accession>
<sequence length="177" mass="17516">MPGEGKPFKGLVAVPGFRTRIVRGLPVLVEAGTVTNLPPDSCEFEVVTGSTSLPDLTIGTTAATSTLLADSDVPAGMKVYISSIQVVASVAASGGTGGTVTLTLQDSAGTAIATYTQTALASGAFLPLPATTPASGVTDNLVKTLGPCGAAGKGIQAVLANSTAGTFRVRVVGYYAA</sequence>
<evidence type="ECO:0000313" key="1">
    <source>
        <dbReference type="EMBL" id="AIE86986.1"/>
    </source>
</evidence>
<dbReference type="KEGG" id="fgi:OP10G_3618"/>
<dbReference type="HOGENOM" id="CLU_1515737_0_0_0"/>
<name>A0A068NU66_FIMGI</name>
<dbReference type="RefSeq" id="WP_025229090.1">
    <property type="nucleotide sequence ID" value="NZ_CP007139.1"/>
</dbReference>
<proteinExistence type="predicted"/>
<keyword evidence="2" id="KW-1185">Reference proteome</keyword>
<evidence type="ECO:0000313" key="2">
    <source>
        <dbReference type="Proteomes" id="UP000027982"/>
    </source>
</evidence>
<organism evidence="1 2">
    <name type="scientific">Fimbriimonas ginsengisoli Gsoil 348</name>
    <dbReference type="NCBI Taxonomy" id="661478"/>
    <lineage>
        <taxon>Bacteria</taxon>
        <taxon>Bacillati</taxon>
        <taxon>Armatimonadota</taxon>
        <taxon>Fimbriimonadia</taxon>
        <taxon>Fimbriimonadales</taxon>
        <taxon>Fimbriimonadaceae</taxon>
        <taxon>Fimbriimonas</taxon>
    </lineage>
</organism>
<gene>
    <name evidence="1" type="ORF">OP10G_3618</name>
</gene>
<protein>
    <submittedName>
        <fullName evidence="1">Uncharacterized protein</fullName>
    </submittedName>
</protein>
<dbReference type="Proteomes" id="UP000027982">
    <property type="component" value="Chromosome"/>
</dbReference>
<dbReference type="AlphaFoldDB" id="A0A068NU66"/>